<dbReference type="PANTHER" id="PTHR43441:SF2">
    <property type="entry name" value="FAMILY ACETYLTRANSFERASE, PUTATIVE (AFU_ORTHOLOGUE AFUA_7G00850)-RELATED"/>
    <property type="match status" value="1"/>
</dbReference>
<evidence type="ECO:0000313" key="2">
    <source>
        <dbReference type="EMBL" id="MEN3233613.1"/>
    </source>
</evidence>
<name>A0ABU9ZQ27_9HYPH</name>
<dbReference type="InterPro" id="IPR016181">
    <property type="entry name" value="Acyl_CoA_acyltransferase"/>
</dbReference>
<dbReference type="Proteomes" id="UP001407347">
    <property type="component" value="Unassembled WGS sequence"/>
</dbReference>
<dbReference type="InterPro" id="IPR051908">
    <property type="entry name" value="Ribosomal_N-acetyltransferase"/>
</dbReference>
<dbReference type="EMBL" id="JAQYXP010000001">
    <property type="protein sequence ID" value="MEN3233613.1"/>
    <property type="molecule type" value="Genomic_DNA"/>
</dbReference>
<evidence type="ECO:0000259" key="1">
    <source>
        <dbReference type="PROSITE" id="PS51186"/>
    </source>
</evidence>
<comment type="caution">
    <text evidence="2">The sequence shown here is derived from an EMBL/GenBank/DDBJ whole genome shotgun (WGS) entry which is preliminary data.</text>
</comment>
<organism evidence="2 3">
    <name type="scientific">Methylobacterium ajmalii</name>
    <dbReference type="NCBI Taxonomy" id="2738439"/>
    <lineage>
        <taxon>Bacteria</taxon>
        <taxon>Pseudomonadati</taxon>
        <taxon>Pseudomonadota</taxon>
        <taxon>Alphaproteobacteria</taxon>
        <taxon>Hyphomicrobiales</taxon>
        <taxon>Methylobacteriaceae</taxon>
        <taxon>Methylobacterium</taxon>
    </lineage>
</organism>
<protein>
    <submittedName>
        <fullName evidence="2">GNAT family protein</fullName>
    </submittedName>
</protein>
<evidence type="ECO:0000313" key="3">
    <source>
        <dbReference type="Proteomes" id="UP001407347"/>
    </source>
</evidence>
<dbReference type="PROSITE" id="PS51186">
    <property type="entry name" value="GNAT"/>
    <property type="match status" value="1"/>
</dbReference>
<dbReference type="Gene3D" id="3.40.630.30">
    <property type="match status" value="1"/>
</dbReference>
<dbReference type="PANTHER" id="PTHR43441">
    <property type="entry name" value="RIBOSOMAL-PROTEIN-SERINE ACETYLTRANSFERASE"/>
    <property type="match status" value="1"/>
</dbReference>
<sequence>MTIVNNTFLLRYFIFISQKARPPTSRDRSGVGKSLQPAQTVVNYLASIRSSWMIGAMRRSLRSWGLGMAQAMDLGRPIERAAWPFPNRAEHIGRYVDLVPLGAGHADLLWPEVAAAAESFAYLRYGPFPQIDGFRPFLAEIAARDEQPFWFVSPRTGAGRGWLSLCDISRRDGSIEIGSVWFSPSLQRTRAAREAIFLLMRYAMDDLGYERLVWRCQANNVKSLRAAESLGFTYEGTWRRAVVVDGWQRDLAWFSILREEWPLRRRALSRWLEPANFDQKGQQINTLAHFLDSNQDPE</sequence>
<dbReference type="Pfam" id="PF13302">
    <property type="entry name" value="Acetyltransf_3"/>
    <property type="match status" value="1"/>
</dbReference>
<feature type="domain" description="N-acetyltransferase" evidence="1">
    <location>
        <begin position="107"/>
        <end position="250"/>
    </location>
</feature>
<dbReference type="InterPro" id="IPR000182">
    <property type="entry name" value="GNAT_dom"/>
</dbReference>
<accession>A0ABU9ZQ27</accession>
<keyword evidence="3" id="KW-1185">Reference proteome</keyword>
<dbReference type="SUPFAM" id="SSF55729">
    <property type="entry name" value="Acyl-CoA N-acyltransferases (Nat)"/>
    <property type="match status" value="1"/>
</dbReference>
<proteinExistence type="predicted"/>
<reference evidence="2 3" key="1">
    <citation type="journal article" date="2023" name="PLoS ONE">
        <title>Complete genome assembly of Hawai'i environmental nontuberculous mycobacteria reveals unexpected co-isolation with methylobacteria.</title>
        <authorList>
            <person name="Hendrix J."/>
            <person name="Epperson L.E."/>
            <person name="Tong E.I."/>
            <person name="Chan Y.L."/>
            <person name="Hasan N.A."/>
            <person name="Dawrs S.N."/>
            <person name="Norton G.J."/>
            <person name="Virdi R."/>
            <person name="Crooks J.L."/>
            <person name="Chan E.D."/>
            <person name="Honda J.R."/>
            <person name="Strong M."/>
        </authorList>
    </citation>
    <scope>NUCLEOTIDE SEQUENCE [LARGE SCALE GENOMIC DNA]</scope>
    <source>
        <strain evidence="2 3">NJH_HI04-1</strain>
    </source>
</reference>
<gene>
    <name evidence="2" type="ORF">PUR29_08345</name>
</gene>
<dbReference type="RefSeq" id="WP_346012875.1">
    <property type="nucleotide sequence ID" value="NZ_JAQYXP010000001.1"/>
</dbReference>